<proteinExistence type="predicted"/>
<feature type="transmembrane region" description="Helical" evidence="1">
    <location>
        <begin position="12"/>
        <end position="33"/>
    </location>
</feature>
<evidence type="ECO:0000313" key="2">
    <source>
        <dbReference type="EMBL" id="RSL30085.1"/>
    </source>
</evidence>
<comment type="caution">
    <text evidence="2">The sequence shown here is derived from an EMBL/GenBank/DDBJ whole genome shotgun (WGS) entry which is preliminary data.</text>
</comment>
<dbReference type="Proteomes" id="UP000275076">
    <property type="component" value="Unassembled WGS sequence"/>
</dbReference>
<dbReference type="AlphaFoldDB" id="A0A3R9QGM1"/>
<organism evidence="2 3">
    <name type="scientific">Salibacterium salarium</name>
    <dbReference type="NCBI Taxonomy" id="284579"/>
    <lineage>
        <taxon>Bacteria</taxon>
        <taxon>Bacillati</taxon>
        <taxon>Bacillota</taxon>
        <taxon>Bacilli</taxon>
        <taxon>Bacillales</taxon>
        <taxon>Bacillaceae</taxon>
    </lineage>
</organism>
<dbReference type="EMBL" id="RBVX01000043">
    <property type="protein sequence ID" value="RSL30085.1"/>
    <property type="molecule type" value="Genomic_DNA"/>
</dbReference>
<feature type="transmembrane region" description="Helical" evidence="1">
    <location>
        <begin position="168"/>
        <end position="189"/>
    </location>
</feature>
<gene>
    <name evidence="2" type="ORF">D7Z54_27755</name>
</gene>
<reference evidence="2 3" key="1">
    <citation type="submission" date="2018-10" db="EMBL/GenBank/DDBJ databases">
        <title>Draft genome sequence of Bacillus salarius IM0101, isolated from a hypersaline soil in Inner Mongolia, China.</title>
        <authorList>
            <person name="Yamprayoonswat W."/>
            <person name="Boonvisut S."/>
            <person name="Jumpathong W."/>
            <person name="Sittihan S."/>
            <person name="Ruangsuj P."/>
            <person name="Wanthongcharoen S."/>
            <person name="Thongpramul N."/>
            <person name="Pimmason S."/>
            <person name="Yu B."/>
            <person name="Yasawong M."/>
        </authorList>
    </citation>
    <scope>NUCLEOTIDE SEQUENCE [LARGE SCALE GENOMIC DNA]</scope>
    <source>
        <strain evidence="2 3">IM0101</strain>
    </source>
</reference>
<feature type="transmembrane region" description="Helical" evidence="1">
    <location>
        <begin position="89"/>
        <end position="117"/>
    </location>
</feature>
<evidence type="ECO:0000256" key="1">
    <source>
        <dbReference type="SAM" id="Phobius"/>
    </source>
</evidence>
<feature type="transmembrane region" description="Helical" evidence="1">
    <location>
        <begin position="137"/>
        <end position="161"/>
    </location>
</feature>
<keyword evidence="1" id="KW-0472">Membrane</keyword>
<keyword evidence="1" id="KW-0812">Transmembrane</keyword>
<feature type="transmembrane region" description="Helical" evidence="1">
    <location>
        <begin position="209"/>
        <end position="229"/>
    </location>
</feature>
<protein>
    <submittedName>
        <fullName evidence="2">DUF2569 family protein</fullName>
    </submittedName>
</protein>
<dbReference type="Pfam" id="PF10754">
    <property type="entry name" value="DUF2569"/>
    <property type="match status" value="1"/>
</dbReference>
<accession>A0A3R9QGM1</accession>
<name>A0A3R9QGM1_9BACI</name>
<keyword evidence="3" id="KW-1185">Reference proteome</keyword>
<dbReference type="InterPro" id="IPR019690">
    <property type="entry name" value="DUF2569"/>
</dbReference>
<dbReference type="OrthoDB" id="9155572at2"/>
<feature type="transmembrane region" description="Helical" evidence="1">
    <location>
        <begin position="39"/>
        <end position="57"/>
    </location>
</feature>
<evidence type="ECO:0000313" key="3">
    <source>
        <dbReference type="Proteomes" id="UP000275076"/>
    </source>
</evidence>
<sequence length="239" mass="27035">MCSTITFVERSGIMNYVIIIVSFIGGYLLVDYLTSLHEIFYLFPFISLIGYIVFKVINSSKKRKDDEIESSKDGEVAATKSEVKGIGGWLIIVIIVLGIGLIYSFFIVITDGITILIPETWQEISQPDGLLYHPLNGPLIIIELIFNIILIVFIIVLLILLSMKKKIFPPLMIIFLLSHFIIETILAFATYNVLTSIPYYEMNELKTALYSSLLGAIIGCAIWVPYFFVSKRVKNTFVK</sequence>
<keyword evidence="1" id="KW-1133">Transmembrane helix</keyword>